<protein>
    <submittedName>
        <fullName evidence="1">Uncharacterized protein</fullName>
    </submittedName>
</protein>
<evidence type="ECO:0000313" key="2">
    <source>
        <dbReference type="Proteomes" id="UP000221165"/>
    </source>
</evidence>
<comment type="caution">
    <text evidence="1">The sequence shown here is derived from an EMBL/GenBank/DDBJ whole genome shotgun (WGS) entry which is preliminary data.</text>
</comment>
<dbReference type="VEuPathDB" id="ToxoDB:CSUI_010495"/>
<organism evidence="1 2">
    <name type="scientific">Cystoisospora suis</name>
    <dbReference type="NCBI Taxonomy" id="483139"/>
    <lineage>
        <taxon>Eukaryota</taxon>
        <taxon>Sar</taxon>
        <taxon>Alveolata</taxon>
        <taxon>Apicomplexa</taxon>
        <taxon>Conoidasida</taxon>
        <taxon>Coccidia</taxon>
        <taxon>Eucoccidiorida</taxon>
        <taxon>Eimeriorina</taxon>
        <taxon>Sarcocystidae</taxon>
        <taxon>Cystoisospora</taxon>
    </lineage>
</organism>
<gene>
    <name evidence="1" type="ORF">CSUI_010495</name>
</gene>
<dbReference type="AlphaFoldDB" id="A0A2C6KH24"/>
<feature type="non-terminal residue" evidence="1">
    <location>
        <position position="41"/>
    </location>
</feature>
<reference evidence="1 2" key="1">
    <citation type="journal article" date="2017" name="Int. J. Parasitol.">
        <title>The genome of the protozoan parasite Cystoisospora suis and a reverse vaccinology approach to identify vaccine candidates.</title>
        <authorList>
            <person name="Palmieri N."/>
            <person name="Shrestha A."/>
            <person name="Ruttkowski B."/>
            <person name="Beck T."/>
            <person name="Vogl C."/>
            <person name="Tomley F."/>
            <person name="Blake D.P."/>
            <person name="Joachim A."/>
        </authorList>
    </citation>
    <scope>NUCLEOTIDE SEQUENCE [LARGE SCALE GENOMIC DNA]</scope>
    <source>
        <strain evidence="1 2">Wien I</strain>
    </source>
</reference>
<dbReference type="RefSeq" id="XP_067917426.1">
    <property type="nucleotide sequence ID" value="XM_068070598.1"/>
</dbReference>
<sequence>VVRQSDSVIEPEVRRALNVLRENKEEQPRNPTCWQHLIGFR</sequence>
<name>A0A2C6KH24_9APIC</name>
<proteinExistence type="predicted"/>
<dbReference type="Proteomes" id="UP000221165">
    <property type="component" value="Unassembled WGS sequence"/>
</dbReference>
<evidence type="ECO:0000313" key="1">
    <source>
        <dbReference type="EMBL" id="PHJ15694.1"/>
    </source>
</evidence>
<dbReference type="GeneID" id="94433809"/>
<accession>A0A2C6KH24</accession>
<keyword evidence="2" id="KW-1185">Reference proteome</keyword>
<dbReference type="EMBL" id="MIGC01007589">
    <property type="protein sequence ID" value="PHJ15694.1"/>
    <property type="molecule type" value="Genomic_DNA"/>
</dbReference>
<feature type="non-terminal residue" evidence="1">
    <location>
        <position position="1"/>
    </location>
</feature>